<dbReference type="SUPFAM" id="SSF53067">
    <property type="entry name" value="Actin-like ATPase domain"/>
    <property type="match status" value="1"/>
</dbReference>
<dbReference type="PANTHER" id="PTHR18964">
    <property type="entry name" value="ROK (REPRESSOR, ORF, KINASE) FAMILY"/>
    <property type="match status" value="1"/>
</dbReference>
<dbReference type="Proteomes" id="UP000515734">
    <property type="component" value="Chromosome"/>
</dbReference>
<keyword evidence="2" id="KW-0418">Kinase</keyword>
<dbReference type="PANTHER" id="PTHR18964:SF149">
    <property type="entry name" value="BIFUNCTIONAL UDP-N-ACETYLGLUCOSAMINE 2-EPIMERASE_N-ACETYLMANNOSAMINE KINASE"/>
    <property type="match status" value="1"/>
</dbReference>
<dbReference type="SUPFAM" id="SSF46785">
    <property type="entry name" value="Winged helix' DNA-binding domain"/>
    <property type="match status" value="1"/>
</dbReference>
<dbReference type="InterPro" id="IPR036388">
    <property type="entry name" value="WH-like_DNA-bd_sf"/>
</dbReference>
<reference evidence="2 3" key="1">
    <citation type="submission" date="2020-07" db="EMBL/GenBank/DDBJ databases">
        <title>Complete genome sequence of Mycolicibacterium litorale like strain isolated from cardiac implantable electronic device infection.</title>
        <authorList>
            <person name="Fukano H."/>
            <person name="Miyama H."/>
            <person name="Hoshino Y."/>
        </authorList>
    </citation>
    <scope>NUCLEOTIDE SEQUENCE [LARGE SCALE GENOMIC DNA]</scope>
    <source>
        <strain evidence="2 3">NIIDNTM18</strain>
    </source>
</reference>
<dbReference type="Gene3D" id="3.30.420.40">
    <property type="match status" value="2"/>
</dbReference>
<organism evidence="2 3">
    <name type="scientific">Mycolicibacterium litorale</name>
    <dbReference type="NCBI Taxonomy" id="758802"/>
    <lineage>
        <taxon>Bacteria</taxon>
        <taxon>Bacillati</taxon>
        <taxon>Actinomycetota</taxon>
        <taxon>Actinomycetes</taxon>
        <taxon>Mycobacteriales</taxon>
        <taxon>Mycobacteriaceae</taxon>
        <taxon>Mycolicibacterium</taxon>
    </lineage>
</organism>
<gene>
    <name evidence="2" type="ORF">NIIDNTM18_26080</name>
</gene>
<comment type="similarity">
    <text evidence="1">Belongs to the ROK (NagC/XylR) family.</text>
</comment>
<name>A0A6S6P9F3_9MYCO</name>
<dbReference type="InterPro" id="IPR036390">
    <property type="entry name" value="WH_DNA-bd_sf"/>
</dbReference>
<accession>A0A6S6P9F3</accession>
<dbReference type="RefSeq" id="WP_185296026.1">
    <property type="nucleotide sequence ID" value="NZ_AP023287.1"/>
</dbReference>
<dbReference type="InterPro" id="IPR043129">
    <property type="entry name" value="ATPase_NBD"/>
</dbReference>
<evidence type="ECO:0000313" key="3">
    <source>
        <dbReference type="Proteomes" id="UP000515734"/>
    </source>
</evidence>
<evidence type="ECO:0000313" key="2">
    <source>
        <dbReference type="EMBL" id="BCI53330.1"/>
    </source>
</evidence>
<dbReference type="InterPro" id="IPR000600">
    <property type="entry name" value="ROK"/>
</dbReference>
<dbReference type="EMBL" id="AP023287">
    <property type="protein sequence ID" value="BCI53330.1"/>
    <property type="molecule type" value="Genomic_DNA"/>
</dbReference>
<sequence>MRRHNVRTLLRHLHLAGALSRSSLTTSMGLNRSTIADLVGEVETLGLVRQRSPEYRDRSAAGRPSVAVTPTDHAYVLAVDIRVSGLVVARIGLGGIALATACEPSPPEHDPRDTVDAIARLARAVVRDAPEDSALVGVGVSVPGIVARDRGIVRLAPNLEWHDLPLARLLADALGTPSLPVLGNEADHGALAELLRGAGRRVSDLVYLSGEVGVGAGLIAGGRPVAGMSGFAGEIGHLPFGDGTRSCHCGAVGCWETEIGAAAIADAVGCPQDRLAELGSHLQRLESAPAELASVGRQLGRGLAGLVNLLNPQLIVLGGYLGPLYRWVEPDVRAEMAARSLRLPDMTPRIAMPALADRSVLIGASEVAFRALLDDPAGCLAAAPRTADVFAPRPAVT</sequence>
<dbReference type="CDD" id="cd24076">
    <property type="entry name" value="ASKHA_ATPase_ROK_BsXylR-like"/>
    <property type="match status" value="1"/>
</dbReference>
<dbReference type="AlphaFoldDB" id="A0A6S6P9F3"/>
<dbReference type="Gene3D" id="1.10.10.10">
    <property type="entry name" value="Winged helix-like DNA-binding domain superfamily/Winged helix DNA-binding domain"/>
    <property type="match status" value="1"/>
</dbReference>
<dbReference type="GO" id="GO:0016301">
    <property type="term" value="F:kinase activity"/>
    <property type="evidence" value="ECO:0007669"/>
    <property type="project" value="UniProtKB-KW"/>
</dbReference>
<protein>
    <submittedName>
        <fullName evidence="2">Sugar kinase</fullName>
    </submittedName>
</protein>
<dbReference type="Pfam" id="PF00480">
    <property type="entry name" value="ROK"/>
    <property type="match status" value="1"/>
</dbReference>
<proteinExistence type="inferred from homology"/>
<keyword evidence="2" id="KW-0808">Transferase</keyword>
<evidence type="ECO:0000256" key="1">
    <source>
        <dbReference type="ARBA" id="ARBA00006479"/>
    </source>
</evidence>